<evidence type="ECO:0000313" key="1">
    <source>
        <dbReference type="EMBL" id="ASF48220.1"/>
    </source>
</evidence>
<name>A0A1Z4C3Y0_9GAMM</name>
<dbReference type="SUPFAM" id="SSF53795">
    <property type="entry name" value="PEP carboxykinase-like"/>
    <property type="match status" value="1"/>
</dbReference>
<dbReference type="KEGG" id="mpsy:CEK71_20345"/>
<evidence type="ECO:0000313" key="2">
    <source>
        <dbReference type="Proteomes" id="UP000197019"/>
    </source>
</evidence>
<proteinExistence type="predicted"/>
<organism evidence="1 2">
    <name type="scientific">Methylovulum psychrotolerans</name>
    <dbReference type="NCBI Taxonomy" id="1704499"/>
    <lineage>
        <taxon>Bacteria</taxon>
        <taxon>Pseudomonadati</taxon>
        <taxon>Pseudomonadota</taxon>
        <taxon>Gammaproteobacteria</taxon>
        <taxon>Methylococcales</taxon>
        <taxon>Methylococcaceae</taxon>
        <taxon>Methylovulum</taxon>
    </lineage>
</organism>
<keyword evidence="1" id="KW-0808">Transferase</keyword>
<dbReference type="EMBL" id="CP022129">
    <property type="protein sequence ID" value="ASF48220.1"/>
    <property type="molecule type" value="Genomic_DNA"/>
</dbReference>
<dbReference type="AlphaFoldDB" id="A0A1Z4C3Y0"/>
<reference evidence="1 2" key="1">
    <citation type="submission" date="2017-06" db="EMBL/GenBank/DDBJ databases">
        <title>Genome Sequencing of the methanotroph Methylovulum psychrotolerants str. HV10-M2 isolated from a high-altitude environment.</title>
        <authorList>
            <person name="Mateos-Rivera A."/>
        </authorList>
    </citation>
    <scope>NUCLEOTIDE SEQUENCE [LARGE SCALE GENOMIC DNA]</scope>
    <source>
        <strain evidence="1 2">HV10_M2</strain>
    </source>
</reference>
<dbReference type="GO" id="GO:0016301">
    <property type="term" value="F:kinase activity"/>
    <property type="evidence" value="ECO:0007669"/>
    <property type="project" value="UniProtKB-KW"/>
</dbReference>
<gene>
    <name evidence="1" type="ORF">CEK71_20345</name>
</gene>
<dbReference type="NCBIfam" id="TIGR04352">
    <property type="entry name" value="HprK_rel_A"/>
    <property type="match status" value="1"/>
</dbReference>
<sequence length="304" mass="32669">MNLSALSTAAVHQALTGNGLALRIGAFNVSVVSPIASVAEHILCLYPDFAVVEAGQFIDFHVGLTAPWSPRRYWHPQVNFSFDGHRPFKPLPYAQAAAFFEWGLNWCIASQSNQYLIIHAAVVEHNGQAFILPGSPGSGKSTLCAALVCRGWRLLSDEMALLSMADGLIYPAPRPVSLKNQSLDVIRAFSAEAVIGPIVNDTLKGTVGHLRPPAASVAASAYPARAAQIIFPKYYVGSTTVLEPLSKARTLLELAEHCFNYSALGKLGFAALGDLCDVCACHQFQYSDLEEAIALFTRLATPSP</sequence>
<accession>A0A1Z4C3Y0</accession>
<protein>
    <submittedName>
        <fullName evidence="1">HprK-related kinase A</fullName>
    </submittedName>
</protein>
<keyword evidence="1" id="KW-0418">Kinase</keyword>
<dbReference type="OrthoDB" id="4544211at2"/>
<dbReference type="InterPro" id="IPR027600">
    <property type="entry name" value="HprK-rel_A"/>
</dbReference>
<dbReference type="InterPro" id="IPR027417">
    <property type="entry name" value="P-loop_NTPase"/>
</dbReference>
<dbReference type="Gene3D" id="3.40.50.300">
    <property type="entry name" value="P-loop containing nucleotide triphosphate hydrolases"/>
    <property type="match status" value="1"/>
</dbReference>
<dbReference type="RefSeq" id="WP_088621090.1">
    <property type="nucleotide sequence ID" value="NZ_CP022129.1"/>
</dbReference>
<keyword evidence="2" id="KW-1185">Reference proteome</keyword>
<dbReference type="Proteomes" id="UP000197019">
    <property type="component" value="Chromosome"/>
</dbReference>